<accession>A0A1I7XT96</accession>
<dbReference type="Pfam" id="PF12894">
    <property type="entry name" value="ANAPC4_WD40"/>
    <property type="match status" value="1"/>
</dbReference>
<dbReference type="GO" id="GO:0031145">
    <property type="term" value="P:anaphase-promoting complex-dependent catabolic process"/>
    <property type="evidence" value="ECO:0007669"/>
    <property type="project" value="InterPro"/>
</dbReference>
<evidence type="ECO:0000313" key="7">
    <source>
        <dbReference type="Proteomes" id="UP000095283"/>
    </source>
</evidence>
<proteinExistence type="predicted"/>
<organism evidence="7 8">
    <name type="scientific">Heterorhabditis bacteriophora</name>
    <name type="common">Entomopathogenic nematode worm</name>
    <dbReference type="NCBI Taxonomy" id="37862"/>
    <lineage>
        <taxon>Eukaryota</taxon>
        <taxon>Metazoa</taxon>
        <taxon>Ecdysozoa</taxon>
        <taxon>Nematoda</taxon>
        <taxon>Chromadorea</taxon>
        <taxon>Rhabditida</taxon>
        <taxon>Rhabditina</taxon>
        <taxon>Rhabditomorpha</taxon>
        <taxon>Strongyloidea</taxon>
        <taxon>Heterorhabditidae</taxon>
        <taxon>Heterorhabditis</taxon>
    </lineage>
</organism>
<keyword evidence="3" id="KW-0833">Ubl conjugation pathway</keyword>
<dbReference type="Gene3D" id="2.130.10.10">
    <property type="entry name" value="YVTN repeat-like/Quinoprotein amine dehydrogenase"/>
    <property type="match status" value="1"/>
</dbReference>
<dbReference type="PANTHER" id="PTHR13260">
    <property type="entry name" value="ANAPHASE PROMOTING COMPLEX SUBUNIT 4 APC4"/>
    <property type="match status" value="1"/>
</dbReference>
<feature type="region of interest" description="Disordered" evidence="5">
    <location>
        <begin position="20"/>
        <end position="55"/>
    </location>
</feature>
<protein>
    <submittedName>
        <fullName evidence="8">ANAPC4_WD40 domain-containing protein</fullName>
    </submittedName>
</protein>
<dbReference type="AlphaFoldDB" id="A0A1I7XT96"/>
<dbReference type="GO" id="GO:0005680">
    <property type="term" value="C:anaphase-promoting complex"/>
    <property type="evidence" value="ECO:0007669"/>
    <property type="project" value="InterPro"/>
</dbReference>
<dbReference type="GO" id="GO:0051301">
    <property type="term" value="P:cell division"/>
    <property type="evidence" value="ECO:0007669"/>
    <property type="project" value="UniProtKB-KW"/>
</dbReference>
<dbReference type="PANTHER" id="PTHR13260:SF0">
    <property type="entry name" value="ANAPHASE-PROMOTING COMPLEX SUBUNIT 4"/>
    <property type="match status" value="1"/>
</dbReference>
<feature type="region of interest" description="Disordered" evidence="5">
    <location>
        <begin position="607"/>
        <end position="644"/>
    </location>
</feature>
<keyword evidence="1" id="KW-0132">Cell division</keyword>
<evidence type="ECO:0000256" key="3">
    <source>
        <dbReference type="ARBA" id="ARBA00022786"/>
    </source>
</evidence>
<evidence type="ECO:0000256" key="4">
    <source>
        <dbReference type="ARBA" id="ARBA00023306"/>
    </source>
</evidence>
<dbReference type="GO" id="GO:0070979">
    <property type="term" value="P:protein K11-linked ubiquitination"/>
    <property type="evidence" value="ECO:0007669"/>
    <property type="project" value="TreeGrafter"/>
</dbReference>
<dbReference type="WBParaSite" id="Hba_20561">
    <property type="protein sequence ID" value="Hba_20561"/>
    <property type="gene ID" value="Hba_20561"/>
</dbReference>
<feature type="region of interest" description="Disordered" evidence="5">
    <location>
        <begin position="558"/>
        <end position="588"/>
    </location>
</feature>
<reference evidence="8" key="1">
    <citation type="submission" date="2016-11" db="UniProtKB">
        <authorList>
            <consortium name="WormBaseParasite"/>
        </authorList>
    </citation>
    <scope>IDENTIFICATION</scope>
</reference>
<dbReference type="GO" id="GO:0034399">
    <property type="term" value="C:nuclear periphery"/>
    <property type="evidence" value="ECO:0007669"/>
    <property type="project" value="TreeGrafter"/>
</dbReference>
<evidence type="ECO:0000256" key="2">
    <source>
        <dbReference type="ARBA" id="ARBA00022776"/>
    </source>
</evidence>
<evidence type="ECO:0000313" key="8">
    <source>
        <dbReference type="WBParaSite" id="Hba_20561"/>
    </source>
</evidence>
<feature type="compositionally biased region" description="Acidic residues" evidence="5">
    <location>
        <begin position="22"/>
        <end position="41"/>
    </location>
</feature>
<feature type="compositionally biased region" description="Low complexity" evidence="5">
    <location>
        <begin position="609"/>
        <end position="620"/>
    </location>
</feature>
<evidence type="ECO:0000256" key="1">
    <source>
        <dbReference type="ARBA" id="ARBA00022618"/>
    </source>
</evidence>
<dbReference type="SUPFAM" id="SSF82171">
    <property type="entry name" value="DPP6 N-terminal domain-like"/>
    <property type="match status" value="1"/>
</dbReference>
<keyword evidence="7" id="KW-1185">Reference proteome</keyword>
<sequence length="933" mass="105664">MEDSALNYIERMALFSPFIETQEAEDEEVEDTEDNEIEDNSSDLPVSKSQKRRDRRLRMQKMLAVMKRGRFHEIQEMQKEYLNREVGAFPDFTTPKPGCIESIAWSPDGNVLAVSMNDGHYHLIDVEHGQIRWTRLISVNNYAQRLRWCASDNRLGIPRSDGVKKEIIREEDKAIANILGHKDDVANERLQRTLFLETLYSRSLRNTLLFMVRDDMMIVVVAGGIMPICEINLGHSLLVSVNITFKKSQNHFILATYGLDIITIYDVLYSIPENGVTIACTSYGPRPHFREGGMFGSPVLIEKTSQVPSHAHSHLVNVSMKIDNERLIWEIVESLRLGESLLAGLLSGVHGIIAETWLERALGAQGIAGMREFLDKRFSGLIALLRGQMSSSARALAFQMESFREQIQLLKEGCLNDFECFLLPQRNMNVGVYPFGGTGVSEEPTLATRPLETARSRAIMKRLHEDGIKIQAKCHEMVTAVTNNLRELSLLVRWMSLLGPLIKNTKRPLQVIQHSRKWDIPKLLKYIVDTFIPQKELQEYLNTSMFDIDRLLQEMREEETHENFDEEEYMKDLSMSDDSPYSSKGHRRSLEDMISGRIDSKSLPRLVLSSSPTTTQSPSSFVLTTESCTTPNISTPKTNKPSGGPEYKMDKIYHFWGQELNEATLDLLGDRCALMGLECIIDSTRKSLNTVIQDALATVREAGSILRNVVGECPVASFEWMCELASSESHCGFDNCTLTQWKWLDRMVEADLLEKHCRNLKGNDLSEGICVVLVKDVTFIYHIVLPRKNGQLSPGIQDDMTIKISGKETEKEFGRIVKFISGHPFPGGHVYAVGSFPSELLDSVFLSPVRQKGCSLSEEGSRVSLFLTRNTSDESVSTDSHDRSMVEEYRRFAAMRERAASRPDVEPAYFHVFDGDTVMRVQVDTSEVIDLTE</sequence>
<dbReference type="InterPro" id="IPR024789">
    <property type="entry name" value="APC4"/>
</dbReference>
<dbReference type="InterPro" id="IPR024977">
    <property type="entry name" value="Apc4-like_WD40_dom"/>
</dbReference>
<evidence type="ECO:0000256" key="5">
    <source>
        <dbReference type="SAM" id="MobiDB-lite"/>
    </source>
</evidence>
<keyword evidence="2" id="KW-0498">Mitosis</keyword>
<dbReference type="Proteomes" id="UP000095283">
    <property type="component" value="Unplaced"/>
</dbReference>
<dbReference type="InterPro" id="IPR015943">
    <property type="entry name" value="WD40/YVTN_repeat-like_dom_sf"/>
</dbReference>
<feature type="compositionally biased region" description="Polar residues" evidence="5">
    <location>
        <begin position="621"/>
        <end position="641"/>
    </location>
</feature>
<feature type="domain" description="Anaphase-promoting complex subunit 4-like WD40" evidence="6">
    <location>
        <begin position="98"/>
        <end position="135"/>
    </location>
</feature>
<name>A0A1I7XT96_HETBA</name>
<keyword evidence="4" id="KW-0131">Cell cycle</keyword>
<evidence type="ECO:0000259" key="6">
    <source>
        <dbReference type="Pfam" id="PF12894"/>
    </source>
</evidence>